<evidence type="ECO:0000313" key="1">
    <source>
        <dbReference type="EMBL" id="MYE37913.1"/>
    </source>
</evidence>
<dbReference type="Proteomes" id="UP000449092">
    <property type="component" value="Unassembled WGS sequence"/>
</dbReference>
<dbReference type="EMBL" id="VXOY01000002">
    <property type="protein sequence ID" value="MYE37913.1"/>
    <property type="molecule type" value="Genomic_DNA"/>
</dbReference>
<sequence length="103" mass="11653">MNISEKEVRHIAQLARIGMRDEDVSFYTKEMSSILDYMETLQEVDLESEDSTEDDLHQTAMSVRQDTSLLFSAQSFSTVLRSMARATKGGFIKIKAVLDKDNG</sequence>
<dbReference type="SUPFAM" id="SSF141000">
    <property type="entry name" value="Glu-tRNAGln amidotransferase C subunit"/>
    <property type="match status" value="1"/>
</dbReference>
<dbReference type="Gene3D" id="1.10.20.60">
    <property type="entry name" value="Glu-tRNAGln amidotransferase C subunit, N-terminal domain"/>
    <property type="match status" value="1"/>
</dbReference>
<evidence type="ECO:0000313" key="2">
    <source>
        <dbReference type="Proteomes" id="UP000449092"/>
    </source>
</evidence>
<accession>A0A845DKT5</accession>
<dbReference type="GO" id="GO:0016740">
    <property type="term" value="F:transferase activity"/>
    <property type="evidence" value="ECO:0007669"/>
    <property type="project" value="UniProtKB-KW"/>
</dbReference>
<comment type="caution">
    <text evidence="1">The sequence shown here is derived from an EMBL/GenBank/DDBJ whole genome shotgun (WGS) entry which is preliminary data.</text>
</comment>
<reference evidence="1 2" key="1">
    <citation type="submission" date="2019-09" db="EMBL/GenBank/DDBJ databases">
        <title>Characterisation of the sponge microbiome using genome-centric metagenomics.</title>
        <authorList>
            <person name="Engelberts J.P."/>
            <person name="Robbins S.J."/>
            <person name="De Goeij J.M."/>
            <person name="Aranda M."/>
            <person name="Bell S.C."/>
            <person name="Webster N.S."/>
        </authorList>
    </citation>
    <scope>NUCLEOTIDE SEQUENCE [LARGE SCALE GENOMIC DNA]</scope>
    <source>
        <strain evidence="1">SB0662_bin_43</strain>
    </source>
</reference>
<dbReference type="InterPro" id="IPR003837">
    <property type="entry name" value="GatC"/>
</dbReference>
<dbReference type="GO" id="GO:0006450">
    <property type="term" value="P:regulation of translational fidelity"/>
    <property type="evidence" value="ECO:0007669"/>
    <property type="project" value="InterPro"/>
</dbReference>
<protein>
    <submittedName>
        <fullName evidence="1">Aspartyl/glutamyl-tRNA amidotransferase subunit C</fullName>
    </submittedName>
</protein>
<dbReference type="AlphaFoldDB" id="A0A845DKT5"/>
<keyword evidence="1" id="KW-0808">Transferase</keyword>
<proteinExistence type="predicted"/>
<organism evidence="1 2">
    <name type="scientific">Candidatus Spechtbacteria bacterium SB0662_bin_43</name>
    <dbReference type="NCBI Taxonomy" id="2604897"/>
    <lineage>
        <taxon>Bacteria</taxon>
        <taxon>Candidatus Spechtiibacteriota</taxon>
    </lineage>
</organism>
<gene>
    <name evidence="1" type="ORF">F4X82_00095</name>
</gene>
<dbReference type="InterPro" id="IPR036113">
    <property type="entry name" value="Asp/Glu-ADT_sf_sub_c"/>
</dbReference>
<dbReference type="Pfam" id="PF02686">
    <property type="entry name" value="GatC"/>
    <property type="match status" value="1"/>
</dbReference>
<name>A0A845DKT5_9BACT</name>